<feature type="active site" evidence="10">
    <location>
        <position position="49"/>
    </location>
</feature>
<dbReference type="PANTHER" id="PTHR30272">
    <property type="entry name" value="3-HYDROXYACYL-[ACYL-CARRIER-PROTEIN] DEHYDRATASE"/>
    <property type="match status" value="1"/>
</dbReference>
<evidence type="ECO:0000256" key="1">
    <source>
        <dbReference type="ARBA" id="ARBA00001055"/>
    </source>
</evidence>
<dbReference type="GO" id="GO:0009245">
    <property type="term" value="P:lipid A biosynthetic process"/>
    <property type="evidence" value="ECO:0007669"/>
    <property type="project" value="UniProtKB-UniRule"/>
</dbReference>
<keyword evidence="6 10" id="KW-0441">Lipid A biosynthesis</keyword>
<evidence type="ECO:0000256" key="9">
    <source>
        <dbReference type="ARBA" id="ARBA00025049"/>
    </source>
</evidence>
<dbReference type="GO" id="GO:0005737">
    <property type="term" value="C:cytoplasm"/>
    <property type="evidence" value="ECO:0007669"/>
    <property type="project" value="UniProtKB-SubCell"/>
</dbReference>
<keyword evidence="4 10" id="KW-0963">Cytoplasm</keyword>
<dbReference type="Proteomes" id="UP000036756">
    <property type="component" value="Unassembled WGS sequence"/>
</dbReference>
<dbReference type="NCBIfam" id="NF000582">
    <property type="entry name" value="PRK00006.1"/>
    <property type="match status" value="1"/>
</dbReference>
<organism evidence="11 12">
    <name type="scientific">Clostridium cylindrosporum DSM 605</name>
    <dbReference type="NCBI Taxonomy" id="1121307"/>
    <lineage>
        <taxon>Bacteria</taxon>
        <taxon>Bacillati</taxon>
        <taxon>Bacillota</taxon>
        <taxon>Clostridia</taxon>
        <taxon>Eubacteriales</taxon>
        <taxon>Clostridiaceae</taxon>
        <taxon>Clostridium</taxon>
    </lineage>
</organism>
<keyword evidence="5 10" id="KW-0444">Lipid biosynthesis</keyword>
<dbReference type="NCBIfam" id="TIGR01750">
    <property type="entry name" value="fabZ"/>
    <property type="match status" value="1"/>
</dbReference>
<evidence type="ECO:0000313" key="12">
    <source>
        <dbReference type="Proteomes" id="UP000036756"/>
    </source>
</evidence>
<protein>
    <recommendedName>
        <fullName evidence="10">3-hydroxyacyl-[acyl-carrier-protein] dehydratase FabZ</fullName>
        <ecNumber evidence="10">4.2.1.59</ecNumber>
    </recommendedName>
    <alternativeName>
        <fullName evidence="10">(3R)-hydroxymyristoyl-[acyl-carrier-protein] dehydratase</fullName>
        <shortName evidence="10">(3R)-hydroxymyristoyl-ACP dehydrase</shortName>
    </alternativeName>
    <alternativeName>
        <fullName evidence="10">Beta-hydroxyacyl-ACP dehydratase</fullName>
    </alternativeName>
</protein>
<dbReference type="STRING" id="1121307.CLCY_6c00140"/>
<dbReference type="OrthoDB" id="9772788at2"/>
<dbReference type="AlphaFoldDB" id="A0A0J8DG38"/>
<proteinExistence type="inferred from homology"/>
<comment type="similarity">
    <text evidence="3 10">Belongs to the thioester dehydratase family. FabZ subfamily.</text>
</comment>
<comment type="catalytic activity">
    <reaction evidence="1 10">
        <text>a (3R)-hydroxyacyl-[ACP] = a (2E)-enoyl-[ACP] + H2O</text>
        <dbReference type="Rhea" id="RHEA:13097"/>
        <dbReference type="Rhea" id="RHEA-COMP:9925"/>
        <dbReference type="Rhea" id="RHEA-COMP:9945"/>
        <dbReference type="ChEBI" id="CHEBI:15377"/>
        <dbReference type="ChEBI" id="CHEBI:78784"/>
        <dbReference type="ChEBI" id="CHEBI:78827"/>
        <dbReference type="EC" id="4.2.1.59"/>
    </reaction>
</comment>
<evidence type="ECO:0000256" key="8">
    <source>
        <dbReference type="ARBA" id="ARBA00023239"/>
    </source>
</evidence>
<dbReference type="GO" id="GO:0019171">
    <property type="term" value="F:(3R)-hydroxyacyl-[acyl-carrier-protein] dehydratase activity"/>
    <property type="evidence" value="ECO:0007669"/>
    <property type="project" value="UniProtKB-EC"/>
</dbReference>
<dbReference type="Gene3D" id="3.10.129.10">
    <property type="entry name" value="Hotdog Thioesterase"/>
    <property type="match status" value="1"/>
</dbReference>
<keyword evidence="7 10" id="KW-0443">Lipid metabolism</keyword>
<evidence type="ECO:0000256" key="6">
    <source>
        <dbReference type="ARBA" id="ARBA00022556"/>
    </source>
</evidence>
<reference evidence="11 12" key="1">
    <citation type="submission" date="2015-06" db="EMBL/GenBank/DDBJ databases">
        <title>Draft genome sequence of the purine-degrading Clostridium cylindrosporum HC-1 (DSM 605).</title>
        <authorList>
            <person name="Poehlein A."/>
            <person name="Schiel-Bengelsdorf B."/>
            <person name="Bengelsdorf F."/>
            <person name="Daniel R."/>
            <person name="Duerre P."/>
        </authorList>
    </citation>
    <scope>NUCLEOTIDE SEQUENCE [LARGE SCALE GENOMIC DNA]</scope>
    <source>
        <strain evidence="11 12">DSM 605</strain>
    </source>
</reference>
<dbReference type="RefSeq" id="WP_048569220.1">
    <property type="nucleotide sequence ID" value="NZ_LFVU01000002.1"/>
</dbReference>
<sequence>MEMGIKEILNILPHKYPMLLIDKVVDITPGVSVKAIKNVTINEDYFNGHFPGEPVMPGVLMVEAMAQAGLVVLLSKEEFKGKLGFFTGVKEAKFRRKVVPGDVLEINVELIKLRSSFGVAKGIITVEGQKACEAEFSFAIG</sequence>
<dbReference type="Pfam" id="PF07977">
    <property type="entry name" value="FabA"/>
    <property type="match status" value="1"/>
</dbReference>
<dbReference type="FunFam" id="3.10.129.10:FF:000001">
    <property type="entry name" value="3-hydroxyacyl-[acyl-carrier-protein] dehydratase FabZ"/>
    <property type="match status" value="1"/>
</dbReference>
<dbReference type="PANTHER" id="PTHR30272:SF1">
    <property type="entry name" value="3-HYDROXYACYL-[ACYL-CARRIER-PROTEIN] DEHYDRATASE"/>
    <property type="match status" value="1"/>
</dbReference>
<evidence type="ECO:0000256" key="2">
    <source>
        <dbReference type="ARBA" id="ARBA00004496"/>
    </source>
</evidence>
<evidence type="ECO:0000256" key="4">
    <source>
        <dbReference type="ARBA" id="ARBA00022490"/>
    </source>
</evidence>
<evidence type="ECO:0000256" key="3">
    <source>
        <dbReference type="ARBA" id="ARBA00009174"/>
    </source>
</evidence>
<keyword evidence="12" id="KW-1185">Reference proteome</keyword>
<dbReference type="InterPro" id="IPR029069">
    <property type="entry name" value="HotDog_dom_sf"/>
</dbReference>
<evidence type="ECO:0000256" key="5">
    <source>
        <dbReference type="ARBA" id="ARBA00022516"/>
    </source>
</evidence>
<gene>
    <name evidence="10 11" type="primary">fabZ</name>
    <name evidence="11" type="ORF">CLCY_6c00140</name>
</gene>
<dbReference type="CDD" id="cd01288">
    <property type="entry name" value="FabZ"/>
    <property type="match status" value="1"/>
</dbReference>
<evidence type="ECO:0000313" key="11">
    <source>
        <dbReference type="EMBL" id="KMT23133.1"/>
    </source>
</evidence>
<dbReference type="SUPFAM" id="SSF54637">
    <property type="entry name" value="Thioesterase/thiol ester dehydrase-isomerase"/>
    <property type="match status" value="1"/>
</dbReference>
<dbReference type="PATRIC" id="fig|1121307.3.peg.2143"/>
<comment type="caution">
    <text evidence="11">The sequence shown here is derived from an EMBL/GenBank/DDBJ whole genome shotgun (WGS) entry which is preliminary data.</text>
</comment>
<dbReference type="HAMAP" id="MF_00406">
    <property type="entry name" value="FabZ"/>
    <property type="match status" value="1"/>
</dbReference>
<comment type="subcellular location">
    <subcellularLocation>
        <location evidence="2 10">Cytoplasm</location>
    </subcellularLocation>
</comment>
<dbReference type="GO" id="GO:0016020">
    <property type="term" value="C:membrane"/>
    <property type="evidence" value="ECO:0007669"/>
    <property type="project" value="GOC"/>
</dbReference>
<dbReference type="InterPro" id="IPR010084">
    <property type="entry name" value="FabZ"/>
</dbReference>
<dbReference type="EMBL" id="LFVU01000002">
    <property type="protein sequence ID" value="KMT23133.1"/>
    <property type="molecule type" value="Genomic_DNA"/>
</dbReference>
<accession>A0A0J8DG38</accession>
<evidence type="ECO:0000256" key="10">
    <source>
        <dbReference type="HAMAP-Rule" id="MF_00406"/>
    </source>
</evidence>
<dbReference type="InterPro" id="IPR013114">
    <property type="entry name" value="FabA_FabZ"/>
</dbReference>
<name>A0A0J8DG38_CLOCY</name>
<keyword evidence="8 10" id="KW-0456">Lyase</keyword>
<evidence type="ECO:0000256" key="7">
    <source>
        <dbReference type="ARBA" id="ARBA00023098"/>
    </source>
</evidence>
<dbReference type="GO" id="GO:0006633">
    <property type="term" value="P:fatty acid biosynthetic process"/>
    <property type="evidence" value="ECO:0007669"/>
    <property type="project" value="UniProtKB-UniRule"/>
</dbReference>
<comment type="function">
    <text evidence="9 10">Involved in unsaturated fatty acids biosynthesis. Catalyzes the dehydration of short chain beta-hydroxyacyl-ACPs and long chain saturated and unsaturated beta-hydroxyacyl-ACPs.</text>
</comment>
<dbReference type="EC" id="4.2.1.59" evidence="10"/>